<name>A0ABQ8TEQ0_PERAM</name>
<organism evidence="1 2">
    <name type="scientific">Periplaneta americana</name>
    <name type="common">American cockroach</name>
    <name type="synonym">Blatta americana</name>
    <dbReference type="NCBI Taxonomy" id="6978"/>
    <lineage>
        <taxon>Eukaryota</taxon>
        <taxon>Metazoa</taxon>
        <taxon>Ecdysozoa</taxon>
        <taxon>Arthropoda</taxon>
        <taxon>Hexapoda</taxon>
        <taxon>Insecta</taxon>
        <taxon>Pterygota</taxon>
        <taxon>Neoptera</taxon>
        <taxon>Polyneoptera</taxon>
        <taxon>Dictyoptera</taxon>
        <taxon>Blattodea</taxon>
        <taxon>Blattoidea</taxon>
        <taxon>Blattidae</taxon>
        <taxon>Blattinae</taxon>
        <taxon>Periplaneta</taxon>
    </lineage>
</organism>
<comment type="caution">
    <text evidence="1">The sequence shown here is derived from an EMBL/GenBank/DDBJ whole genome shotgun (WGS) entry which is preliminary data.</text>
</comment>
<evidence type="ECO:0000313" key="2">
    <source>
        <dbReference type="Proteomes" id="UP001148838"/>
    </source>
</evidence>
<dbReference type="Proteomes" id="UP001148838">
    <property type="component" value="Unassembled WGS sequence"/>
</dbReference>
<accession>A0ABQ8TEQ0</accession>
<gene>
    <name evidence="1" type="ORF">ANN_06829</name>
</gene>
<reference evidence="1 2" key="1">
    <citation type="journal article" date="2022" name="Allergy">
        <title>Genome assembly and annotation of Periplaneta americana reveal a comprehensive cockroach allergen profile.</title>
        <authorList>
            <person name="Wang L."/>
            <person name="Xiong Q."/>
            <person name="Saelim N."/>
            <person name="Wang L."/>
            <person name="Nong W."/>
            <person name="Wan A.T."/>
            <person name="Shi M."/>
            <person name="Liu X."/>
            <person name="Cao Q."/>
            <person name="Hui J.H.L."/>
            <person name="Sookrung N."/>
            <person name="Leung T.F."/>
            <person name="Tungtrongchitr A."/>
            <person name="Tsui S.K.W."/>
        </authorList>
    </citation>
    <scope>NUCLEOTIDE SEQUENCE [LARGE SCALE GENOMIC DNA]</scope>
    <source>
        <strain evidence="1">PWHHKU_190912</strain>
    </source>
</reference>
<dbReference type="EMBL" id="JAJSOF020000011">
    <property type="protein sequence ID" value="KAJ4445030.1"/>
    <property type="molecule type" value="Genomic_DNA"/>
</dbReference>
<keyword evidence="2" id="KW-1185">Reference proteome</keyword>
<evidence type="ECO:0000313" key="1">
    <source>
        <dbReference type="EMBL" id="KAJ4445030.1"/>
    </source>
</evidence>
<proteinExistence type="predicted"/>
<sequence>MSPESTTESYPAFARIGLRKSPGKNLNQIFTVPIQLYILNSFEHKTFVRDRAYLLVFRKEPIRVAKMAPKPLYCPIFTDAA</sequence>
<protein>
    <submittedName>
        <fullName evidence="1">Uncharacterized protein</fullName>
    </submittedName>
</protein>